<gene>
    <name evidence="2" type="ORF">ASIM_LOCUS5227</name>
</gene>
<dbReference type="OrthoDB" id="70707at2759"/>
<dbReference type="Gene3D" id="2.130.10.30">
    <property type="entry name" value="Regulator of chromosome condensation 1/beta-lactamase-inhibitor protein II"/>
    <property type="match status" value="1"/>
</dbReference>
<reference evidence="2 3" key="2">
    <citation type="submission" date="2018-11" db="EMBL/GenBank/DDBJ databases">
        <authorList>
            <consortium name="Pathogen Informatics"/>
        </authorList>
    </citation>
    <scope>NUCLEOTIDE SEQUENCE [LARGE SCALE GENOMIC DNA]</scope>
</reference>
<organism evidence="4">
    <name type="scientific">Anisakis simplex</name>
    <name type="common">Herring worm</name>
    <dbReference type="NCBI Taxonomy" id="6269"/>
    <lineage>
        <taxon>Eukaryota</taxon>
        <taxon>Metazoa</taxon>
        <taxon>Ecdysozoa</taxon>
        <taxon>Nematoda</taxon>
        <taxon>Chromadorea</taxon>
        <taxon>Rhabditida</taxon>
        <taxon>Spirurina</taxon>
        <taxon>Ascaridomorpha</taxon>
        <taxon>Ascaridoidea</taxon>
        <taxon>Anisakidae</taxon>
        <taxon>Anisakis</taxon>
        <taxon>Anisakis simplex complex</taxon>
    </lineage>
</organism>
<dbReference type="Proteomes" id="UP000267096">
    <property type="component" value="Unassembled WGS sequence"/>
</dbReference>
<protein>
    <submittedName>
        <fullName evidence="4">Williams-Beuren syndrome chromosomal region 16 protein (inferred by orthology to a human protein)</fullName>
    </submittedName>
</protein>
<dbReference type="InterPro" id="IPR053035">
    <property type="entry name" value="Mitochondrial_GEF_domain"/>
</dbReference>
<feature type="region of interest" description="Disordered" evidence="1">
    <location>
        <begin position="26"/>
        <end position="46"/>
    </location>
</feature>
<dbReference type="Pfam" id="PF13540">
    <property type="entry name" value="RCC1_2"/>
    <property type="match status" value="1"/>
</dbReference>
<dbReference type="GO" id="GO:0005085">
    <property type="term" value="F:guanyl-nucleotide exchange factor activity"/>
    <property type="evidence" value="ECO:0007669"/>
    <property type="project" value="TreeGrafter"/>
</dbReference>
<evidence type="ECO:0000313" key="4">
    <source>
        <dbReference type="WBParaSite" id="ASIM_0000542901-mRNA-1"/>
    </source>
</evidence>
<proteinExistence type="predicted"/>
<dbReference type="GO" id="GO:0005743">
    <property type="term" value="C:mitochondrial inner membrane"/>
    <property type="evidence" value="ECO:0007669"/>
    <property type="project" value="TreeGrafter"/>
</dbReference>
<dbReference type="WBParaSite" id="ASIM_0000542901-mRNA-1">
    <property type="protein sequence ID" value="ASIM_0000542901-mRNA-1"/>
    <property type="gene ID" value="ASIM_0000542901"/>
</dbReference>
<sequence>MLGRPLVDSLPELLLVPSKSLVRFASTNPSSSSPSDEKPAVKSTPRTKSVYGCGLVASGSLMNGSAVKNAFNSEAMELKKPTHITYCNSKAITAIASGFGFSVFASRTRLYGGGVNIFSNELKSDGFWSRGRRLMFNVSDQEASDTNGSDSGVDADPAREKIIDIAAGRRHFLVATNKRLYAFGDNAHGQCGQDPEKTQFLLPNNPKSA</sequence>
<accession>A0A0M3JCU6</accession>
<dbReference type="GO" id="GO:0070131">
    <property type="term" value="P:positive regulation of mitochondrial translation"/>
    <property type="evidence" value="ECO:0007669"/>
    <property type="project" value="TreeGrafter"/>
</dbReference>
<dbReference type="GO" id="GO:0019843">
    <property type="term" value="F:rRNA binding"/>
    <property type="evidence" value="ECO:0007669"/>
    <property type="project" value="TreeGrafter"/>
</dbReference>
<dbReference type="SUPFAM" id="SSF50985">
    <property type="entry name" value="RCC1/BLIP-II"/>
    <property type="match status" value="1"/>
</dbReference>
<dbReference type="PANTHER" id="PTHR46337:SF1">
    <property type="entry name" value="RCC1-LIKE G EXCHANGING FACTOR-LIKE PROTEIN"/>
    <property type="match status" value="1"/>
</dbReference>
<keyword evidence="3" id="KW-1185">Reference proteome</keyword>
<dbReference type="InterPro" id="IPR009091">
    <property type="entry name" value="RCC1/BLIP-II"/>
</dbReference>
<dbReference type="EMBL" id="UYRR01009996">
    <property type="protein sequence ID" value="VDK25190.1"/>
    <property type="molecule type" value="Genomic_DNA"/>
</dbReference>
<evidence type="ECO:0000256" key="1">
    <source>
        <dbReference type="SAM" id="MobiDB-lite"/>
    </source>
</evidence>
<name>A0A0M3JCU6_ANISI</name>
<reference evidence="4" key="1">
    <citation type="submission" date="2017-02" db="UniProtKB">
        <authorList>
            <consortium name="WormBaseParasite"/>
        </authorList>
    </citation>
    <scope>IDENTIFICATION</scope>
</reference>
<evidence type="ECO:0000313" key="3">
    <source>
        <dbReference type="Proteomes" id="UP000267096"/>
    </source>
</evidence>
<dbReference type="PANTHER" id="PTHR46337">
    <property type="entry name" value="RCC1-LIKE G EXCHANGING FACTOR-LIKE PROTEIN"/>
    <property type="match status" value="1"/>
</dbReference>
<evidence type="ECO:0000313" key="2">
    <source>
        <dbReference type="EMBL" id="VDK25190.1"/>
    </source>
</evidence>
<dbReference type="AlphaFoldDB" id="A0A0M3JCU6"/>